<sequence length="304" mass="32214">MPSFALKIIRPFFSIGSSLAPRITSGIAFALFCLTPSRRPVGVRAEKVHAEGQKRLDATQAMPFPLGKTTVMAYRFNGGVQSSGRRFLVVHGWGSAAAYISALAEGLAAEGDEVVVLDFPGHGRSSGRQLHMRMAVDAIVEAERRFGPFDGAVGHSFGGASLMLAAGGVIQGAGRISPPRLAIIGAPSRIEWLFDAFAAALGLGVKAKQGLIRHAEEIAGARLADFDTVVVARKIRTPLLVVHAEDDKEVDAAHAQRFSAVPTAVIHWANGLGHRRIISDGEVIARIRSFLREGSAESAHTSAA</sequence>
<proteinExistence type="predicted"/>
<accession>A0ABV2H2U3</accession>
<feature type="domain" description="AB hydrolase-1" evidence="1">
    <location>
        <begin position="88"/>
        <end position="286"/>
    </location>
</feature>
<dbReference type="Proteomes" id="UP001549031">
    <property type="component" value="Unassembled WGS sequence"/>
</dbReference>
<evidence type="ECO:0000259" key="1">
    <source>
        <dbReference type="Pfam" id="PF12697"/>
    </source>
</evidence>
<evidence type="ECO:0000313" key="3">
    <source>
        <dbReference type="Proteomes" id="UP001549031"/>
    </source>
</evidence>
<reference evidence="2 3" key="1">
    <citation type="submission" date="2024-06" db="EMBL/GenBank/DDBJ databases">
        <title>Genomic Encyclopedia of Type Strains, Phase IV (KMG-IV): sequencing the most valuable type-strain genomes for metagenomic binning, comparative biology and taxonomic classification.</title>
        <authorList>
            <person name="Goeker M."/>
        </authorList>
    </citation>
    <scope>NUCLEOTIDE SEQUENCE [LARGE SCALE GENOMIC DNA]</scope>
    <source>
        <strain evidence="2 3">DSM 105042</strain>
    </source>
</reference>
<dbReference type="InterPro" id="IPR029058">
    <property type="entry name" value="AB_hydrolase_fold"/>
</dbReference>
<dbReference type="SUPFAM" id="SSF53474">
    <property type="entry name" value="alpha/beta-Hydrolases"/>
    <property type="match status" value="1"/>
</dbReference>
<organism evidence="2 3">
    <name type="scientific">Pseudorhizobium tarimense</name>
    <dbReference type="NCBI Taxonomy" id="1079109"/>
    <lineage>
        <taxon>Bacteria</taxon>
        <taxon>Pseudomonadati</taxon>
        <taxon>Pseudomonadota</taxon>
        <taxon>Alphaproteobacteria</taxon>
        <taxon>Hyphomicrobiales</taxon>
        <taxon>Rhizobiaceae</taxon>
        <taxon>Rhizobium/Agrobacterium group</taxon>
        <taxon>Pseudorhizobium</taxon>
    </lineage>
</organism>
<dbReference type="Pfam" id="PF12697">
    <property type="entry name" value="Abhydrolase_6"/>
    <property type="match status" value="1"/>
</dbReference>
<dbReference type="Gene3D" id="3.40.50.1820">
    <property type="entry name" value="alpha/beta hydrolase"/>
    <property type="match status" value="1"/>
</dbReference>
<keyword evidence="3" id="KW-1185">Reference proteome</keyword>
<name>A0ABV2H2U3_9HYPH</name>
<dbReference type="EMBL" id="JBEPLJ010000003">
    <property type="protein sequence ID" value="MET3584863.1"/>
    <property type="molecule type" value="Genomic_DNA"/>
</dbReference>
<gene>
    <name evidence="2" type="ORF">ABID21_000964</name>
</gene>
<protein>
    <submittedName>
        <fullName evidence="2">Pimeloyl-ACP methyl ester carboxylesterase</fullName>
    </submittedName>
</protein>
<comment type="caution">
    <text evidence="2">The sequence shown here is derived from an EMBL/GenBank/DDBJ whole genome shotgun (WGS) entry which is preliminary data.</text>
</comment>
<dbReference type="InterPro" id="IPR000073">
    <property type="entry name" value="AB_hydrolase_1"/>
</dbReference>
<evidence type="ECO:0000313" key="2">
    <source>
        <dbReference type="EMBL" id="MET3584863.1"/>
    </source>
</evidence>
<dbReference type="RefSeq" id="WP_247242872.1">
    <property type="nucleotide sequence ID" value="NZ_JALJRA010000003.1"/>
</dbReference>